<keyword evidence="4 7" id="KW-0812">Transmembrane</keyword>
<evidence type="ECO:0000259" key="8">
    <source>
        <dbReference type="PROSITE" id="PS50928"/>
    </source>
</evidence>
<dbReference type="EMBL" id="FWWR01000009">
    <property type="protein sequence ID" value="SMB87384.1"/>
    <property type="molecule type" value="Genomic_DNA"/>
</dbReference>
<evidence type="ECO:0000313" key="9">
    <source>
        <dbReference type="EMBL" id="SMB87384.1"/>
    </source>
</evidence>
<dbReference type="SUPFAM" id="SSF161098">
    <property type="entry name" value="MetI-like"/>
    <property type="match status" value="1"/>
</dbReference>
<name>A0A1W1V2Y0_PEPAS</name>
<feature type="transmembrane region" description="Helical" evidence="7">
    <location>
        <begin position="181"/>
        <end position="202"/>
    </location>
</feature>
<reference evidence="10" key="1">
    <citation type="submission" date="2017-04" db="EMBL/GenBank/DDBJ databases">
        <authorList>
            <person name="Varghese N."/>
            <person name="Submissions S."/>
        </authorList>
    </citation>
    <scope>NUCLEOTIDE SEQUENCE [LARGE SCALE GENOMIC DNA]</scope>
    <source>
        <strain evidence="10">DSM 20463</strain>
    </source>
</reference>
<organism evidence="9 10">
    <name type="scientific">Peptoniphilus asaccharolyticus DSM 20463</name>
    <dbReference type="NCBI Taxonomy" id="573058"/>
    <lineage>
        <taxon>Bacteria</taxon>
        <taxon>Bacillati</taxon>
        <taxon>Bacillota</taxon>
        <taxon>Tissierellia</taxon>
        <taxon>Tissierellales</taxon>
        <taxon>Peptoniphilaceae</taxon>
        <taxon>Peptoniphilus</taxon>
    </lineage>
</organism>
<dbReference type="InterPro" id="IPR000515">
    <property type="entry name" value="MetI-like"/>
</dbReference>
<evidence type="ECO:0000256" key="3">
    <source>
        <dbReference type="ARBA" id="ARBA00022475"/>
    </source>
</evidence>
<comment type="subcellular location">
    <subcellularLocation>
        <location evidence="1 7">Cell membrane</location>
        <topology evidence="1 7">Multi-pass membrane protein</topology>
    </subcellularLocation>
</comment>
<keyword evidence="5 7" id="KW-1133">Transmembrane helix</keyword>
<evidence type="ECO:0000256" key="5">
    <source>
        <dbReference type="ARBA" id="ARBA00022989"/>
    </source>
</evidence>
<evidence type="ECO:0000256" key="4">
    <source>
        <dbReference type="ARBA" id="ARBA00022692"/>
    </source>
</evidence>
<feature type="transmembrane region" description="Helical" evidence="7">
    <location>
        <begin position="287"/>
        <end position="313"/>
    </location>
</feature>
<evidence type="ECO:0000256" key="6">
    <source>
        <dbReference type="ARBA" id="ARBA00023136"/>
    </source>
</evidence>
<keyword evidence="10" id="KW-1185">Reference proteome</keyword>
<dbReference type="Gene3D" id="1.10.3720.10">
    <property type="entry name" value="MetI-like"/>
    <property type="match status" value="1"/>
</dbReference>
<protein>
    <submittedName>
        <fullName evidence="9">Peptide/nickel transport system permease protein</fullName>
    </submittedName>
</protein>
<evidence type="ECO:0000256" key="2">
    <source>
        <dbReference type="ARBA" id="ARBA00022448"/>
    </source>
</evidence>
<dbReference type="Pfam" id="PF19300">
    <property type="entry name" value="BPD_transp_1_N"/>
    <property type="match status" value="1"/>
</dbReference>
<dbReference type="GO" id="GO:0005886">
    <property type="term" value="C:plasma membrane"/>
    <property type="evidence" value="ECO:0007669"/>
    <property type="project" value="UniProtKB-SubCell"/>
</dbReference>
<feature type="transmembrane region" description="Helical" evidence="7">
    <location>
        <begin position="54"/>
        <end position="72"/>
    </location>
</feature>
<keyword evidence="2 7" id="KW-0813">Transport</keyword>
<dbReference type="InterPro" id="IPR045621">
    <property type="entry name" value="BPD_transp_1_N"/>
</dbReference>
<feature type="domain" description="ABC transmembrane type-1" evidence="8">
    <location>
        <begin position="142"/>
        <end position="352"/>
    </location>
</feature>
<dbReference type="Proteomes" id="UP000192368">
    <property type="component" value="Unassembled WGS sequence"/>
</dbReference>
<proteinExistence type="inferred from homology"/>
<evidence type="ECO:0000256" key="1">
    <source>
        <dbReference type="ARBA" id="ARBA00004651"/>
    </source>
</evidence>
<gene>
    <name evidence="9" type="ORF">SAMN00017477_1122</name>
</gene>
<comment type="similarity">
    <text evidence="7">Belongs to the binding-protein-dependent transport system permease family.</text>
</comment>
<dbReference type="GO" id="GO:0055085">
    <property type="term" value="P:transmembrane transport"/>
    <property type="evidence" value="ECO:0007669"/>
    <property type="project" value="InterPro"/>
</dbReference>
<feature type="transmembrane region" description="Helical" evidence="7">
    <location>
        <begin position="230"/>
        <end position="250"/>
    </location>
</feature>
<dbReference type="AlphaFoldDB" id="A0A1W1V2Y0"/>
<dbReference type="InterPro" id="IPR035906">
    <property type="entry name" value="MetI-like_sf"/>
</dbReference>
<keyword evidence="6 7" id="KW-0472">Membrane</keyword>
<evidence type="ECO:0000313" key="10">
    <source>
        <dbReference type="Proteomes" id="UP000192368"/>
    </source>
</evidence>
<dbReference type="PANTHER" id="PTHR43163:SF6">
    <property type="entry name" value="DIPEPTIDE TRANSPORT SYSTEM PERMEASE PROTEIN DPPB-RELATED"/>
    <property type="match status" value="1"/>
</dbReference>
<dbReference type="STRING" id="573058.SAMN00017477_1122"/>
<dbReference type="PANTHER" id="PTHR43163">
    <property type="entry name" value="DIPEPTIDE TRANSPORT SYSTEM PERMEASE PROTEIN DPPB-RELATED"/>
    <property type="match status" value="1"/>
</dbReference>
<evidence type="ECO:0000256" key="7">
    <source>
        <dbReference type="RuleBase" id="RU363032"/>
    </source>
</evidence>
<keyword evidence="3" id="KW-1003">Cell membrane</keyword>
<dbReference type="CDD" id="cd06261">
    <property type="entry name" value="TM_PBP2"/>
    <property type="match status" value="1"/>
</dbReference>
<sequence>MGINSQYCRVDLGGKIKIYIWNTLKRGDSLLESPLFMEGEQTNMNNKQKFVMKIMRFILLVLGVSLLSFFLLKNSPVDPIMASVNYDSSLTPEQYQKIAEYYGLNKPIGTQYLTWLKNFMSGDFGNSLIYRKPVIEIIKARAGASAALMSVSWILSGLLGFCLGTISAFKRGKPFDRFIKWFSYLQVTVPTFWIGLIFLLVFSVQLKWFPIGISTPIGKLSTDVTLFDKIRHLILPSITLSVLGIANVTLHTREKMIDVLNSEYVTFAKSRGENNFQIFKNHCLRNALIPAITIHFSYFGELFGGSVLAEQVFSYPGLGSTLTEAGLKGDTPLLLAIVVIGSFFVFVGNTLADLLNELLNPNLRR</sequence>
<dbReference type="Pfam" id="PF00528">
    <property type="entry name" value="BPD_transp_1"/>
    <property type="match status" value="1"/>
</dbReference>
<dbReference type="PROSITE" id="PS50928">
    <property type="entry name" value="ABC_TM1"/>
    <property type="match status" value="1"/>
</dbReference>
<feature type="transmembrane region" description="Helical" evidence="7">
    <location>
        <begin position="151"/>
        <end position="169"/>
    </location>
</feature>
<accession>A0A1W1V2Y0</accession>
<feature type="transmembrane region" description="Helical" evidence="7">
    <location>
        <begin position="333"/>
        <end position="355"/>
    </location>
</feature>